<keyword evidence="1" id="KW-1133">Transmembrane helix</keyword>
<dbReference type="InterPro" id="IPR021215">
    <property type="entry name" value="DUF2752"/>
</dbReference>
<keyword evidence="3" id="KW-1185">Reference proteome</keyword>
<dbReference type="EMBL" id="UGVL01000001">
    <property type="protein sequence ID" value="SUE35012.1"/>
    <property type="molecule type" value="Genomic_DNA"/>
</dbReference>
<feature type="transmembrane region" description="Helical" evidence="1">
    <location>
        <begin position="41"/>
        <end position="59"/>
    </location>
</feature>
<accession>A0A379MWK1</accession>
<protein>
    <submittedName>
        <fullName evidence="2">Protein of uncharacterized function (DUF2752)</fullName>
    </submittedName>
</protein>
<dbReference type="Proteomes" id="UP000255233">
    <property type="component" value="Unassembled WGS sequence"/>
</dbReference>
<dbReference type="RefSeq" id="WP_037291731.1">
    <property type="nucleotide sequence ID" value="NZ_DBEWVC010000179.1"/>
</dbReference>
<dbReference type="AlphaFoldDB" id="A0A379MWK1"/>
<evidence type="ECO:0000313" key="2">
    <source>
        <dbReference type="EMBL" id="SUE35012.1"/>
    </source>
</evidence>
<reference evidence="2 3" key="1">
    <citation type="submission" date="2018-06" db="EMBL/GenBank/DDBJ databases">
        <authorList>
            <consortium name="Pathogen Informatics"/>
            <person name="Doyle S."/>
        </authorList>
    </citation>
    <scope>NUCLEOTIDE SEQUENCE [LARGE SCALE GENOMIC DNA]</scope>
    <source>
        <strain evidence="2 3">NCTC11190</strain>
    </source>
</reference>
<feature type="transmembrane region" description="Helical" evidence="1">
    <location>
        <begin position="65"/>
        <end position="84"/>
    </location>
</feature>
<evidence type="ECO:0000313" key="3">
    <source>
        <dbReference type="Proteomes" id="UP000255233"/>
    </source>
</evidence>
<dbReference type="STRING" id="880526.GCA_000427365_01566"/>
<organism evidence="2 3">
    <name type="scientific">Rikenella microfusus</name>
    <dbReference type="NCBI Taxonomy" id="28139"/>
    <lineage>
        <taxon>Bacteria</taxon>
        <taxon>Pseudomonadati</taxon>
        <taxon>Bacteroidota</taxon>
        <taxon>Bacteroidia</taxon>
        <taxon>Bacteroidales</taxon>
        <taxon>Rikenellaceae</taxon>
        <taxon>Rikenella</taxon>
    </lineage>
</organism>
<keyword evidence="1" id="KW-0472">Membrane</keyword>
<dbReference type="OrthoDB" id="9815897at2"/>
<sequence length="85" mass="9488">MAGQALSMPCGYKQYLGFDCPFCGSQRSVLLLLQGRFRESFLMFPALLPLAVTPLFIGRKSALHIVLWFDLAVVIGSWLLRLLLA</sequence>
<keyword evidence="1" id="KW-0812">Transmembrane</keyword>
<name>A0A379MWK1_9BACT</name>
<gene>
    <name evidence="2" type="ORF">NCTC11190_02254</name>
</gene>
<evidence type="ECO:0000256" key="1">
    <source>
        <dbReference type="SAM" id="Phobius"/>
    </source>
</evidence>
<proteinExistence type="predicted"/>
<dbReference type="Pfam" id="PF10825">
    <property type="entry name" value="DUF2752"/>
    <property type="match status" value="1"/>
</dbReference>